<dbReference type="OrthoDB" id="5138418at2759"/>
<accession>A0A367JAY8</accession>
<dbReference type="Pfam" id="PF13380">
    <property type="entry name" value="CoA_binding_2"/>
    <property type="match status" value="1"/>
</dbReference>
<dbReference type="SUPFAM" id="SSF51735">
    <property type="entry name" value="NAD(P)-binding Rossmann-fold domains"/>
    <property type="match status" value="1"/>
</dbReference>
<proteinExistence type="predicted"/>
<dbReference type="InterPro" id="IPR036291">
    <property type="entry name" value="NAD(P)-bd_dom_sf"/>
</dbReference>
<keyword evidence="3" id="KW-1185">Reference proteome</keyword>
<protein>
    <recommendedName>
        <fullName evidence="1">CoA-binding domain-containing protein</fullName>
    </recommendedName>
</protein>
<name>A0A367JAY8_RHIST</name>
<feature type="domain" description="CoA-binding" evidence="1">
    <location>
        <begin position="9"/>
        <end position="102"/>
    </location>
</feature>
<dbReference type="Gene3D" id="3.40.50.720">
    <property type="entry name" value="NAD(P)-binding Rossmann-like Domain"/>
    <property type="match status" value="1"/>
</dbReference>
<dbReference type="Proteomes" id="UP000253551">
    <property type="component" value="Unassembled WGS sequence"/>
</dbReference>
<evidence type="ECO:0000313" key="2">
    <source>
        <dbReference type="EMBL" id="RCH86891.1"/>
    </source>
</evidence>
<evidence type="ECO:0000313" key="3">
    <source>
        <dbReference type="Proteomes" id="UP000253551"/>
    </source>
</evidence>
<dbReference type="AlphaFoldDB" id="A0A367JAY8"/>
<organism evidence="2 3">
    <name type="scientific">Rhizopus stolonifer</name>
    <name type="common">Rhizopus nigricans</name>
    <dbReference type="NCBI Taxonomy" id="4846"/>
    <lineage>
        <taxon>Eukaryota</taxon>
        <taxon>Fungi</taxon>
        <taxon>Fungi incertae sedis</taxon>
        <taxon>Mucoromycota</taxon>
        <taxon>Mucoromycotina</taxon>
        <taxon>Mucoromycetes</taxon>
        <taxon>Mucorales</taxon>
        <taxon>Mucorineae</taxon>
        <taxon>Rhizopodaceae</taxon>
        <taxon>Rhizopus</taxon>
    </lineage>
</organism>
<dbReference type="STRING" id="4846.A0A367JAY8"/>
<gene>
    <name evidence="2" type="ORF">CU098_005088</name>
</gene>
<dbReference type="SMART" id="SM00881">
    <property type="entry name" value="CoA_binding"/>
    <property type="match status" value="1"/>
</dbReference>
<dbReference type="EMBL" id="PJQM01003839">
    <property type="protein sequence ID" value="RCH86891.1"/>
    <property type="molecule type" value="Genomic_DNA"/>
</dbReference>
<evidence type="ECO:0000259" key="1">
    <source>
        <dbReference type="SMART" id="SM00881"/>
    </source>
</evidence>
<comment type="caution">
    <text evidence="2">The sequence shown here is derived from an EMBL/GenBank/DDBJ whole genome shotgun (WGS) entry which is preliminary data.</text>
</comment>
<dbReference type="PANTHER" id="PTHR33303">
    <property type="entry name" value="CYTOPLASMIC PROTEIN-RELATED"/>
    <property type="match status" value="1"/>
</dbReference>
<dbReference type="InterPro" id="IPR003781">
    <property type="entry name" value="CoA-bd"/>
</dbReference>
<dbReference type="PANTHER" id="PTHR33303:SF2">
    <property type="entry name" value="COA-BINDING DOMAIN-CONTAINING PROTEIN"/>
    <property type="match status" value="1"/>
</dbReference>
<reference evidence="2 3" key="1">
    <citation type="journal article" date="2018" name="G3 (Bethesda)">
        <title>Phylogenetic and Phylogenomic Definition of Rhizopus Species.</title>
        <authorList>
            <person name="Gryganskyi A.P."/>
            <person name="Golan J."/>
            <person name="Dolatabadi S."/>
            <person name="Mondo S."/>
            <person name="Robb S."/>
            <person name="Idnurm A."/>
            <person name="Muszewska A."/>
            <person name="Steczkiewicz K."/>
            <person name="Masonjones S."/>
            <person name="Liao H.L."/>
            <person name="Gajdeczka M.T."/>
            <person name="Anike F."/>
            <person name="Vuek A."/>
            <person name="Anishchenko I.M."/>
            <person name="Voigt K."/>
            <person name="de Hoog G.S."/>
            <person name="Smith M.E."/>
            <person name="Heitman J."/>
            <person name="Vilgalys R."/>
            <person name="Stajich J.E."/>
        </authorList>
    </citation>
    <scope>NUCLEOTIDE SEQUENCE [LARGE SCALE GENOMIC DNA]</scope>
    <source>
        <strain evidence="2 3">LSU 92-RS-03</strain>
    </source>
</reference>
<sequence length="139" mass="15522">MFETIAQNFIKNTQFIVVGASSNRQKFGNRILRWYQLNDLQVTPINPKENVIEGLPTLKSIEQVADPANTSISIITPPSVTLNVLQEAKRLGFKSIWIQPGAEDSHVVEYVEKENDLQVIHSGPCLLVKGPSLLVKSRI</sequence>